<sequence>MILQAALGASKVLLILGAGVAGSILVQNGNLSDFVNDTYKVLMKHLKHDSGPKQQSSVDPNLLAQLSKLKQELSSLSAQRSSVTIVSGSSRPSSIVISIGVPALVIGTAGYGYMCLRGLSLSDLMYVTKHSMSEAVSAVSRQLEQVTSALSATKRQLNSRIDTLTSNLDENVELQRELKDEVGSLRGDIARYGLEIETVQRIVQSLGVKIDSIESKQDLANTGVIYLCNFVEGWQTSQQPAALQGGIRRPRLERSKTSFGGSGLKELNSISHALQSSEMNTDASNQGFDGESSASLSPVMRRT</sequence>
<keyword evidence="2" id="KW-0812">Transmembrane</keyword>
<evidence type="ECO:0000256" key="3">
    <source>
        <dbReference type="SAM" id="SignalP"/>
    </source>
</evidence>
<feature type="compositionally biased region" description="Polar residues" evidence="1">
    <location>
        <begin position="278"/>
        <end position="296"/>
    </location>
</feature>
<evidence type="ECO:0000313" key="5">
    <source>
        <dbReference type="EMBL" id="KAH7424468.1"/>
    </source>
</evidence>
<proteinExistence type="predicted"/>
<evidence type="ECO:0000256" key="2">
    <source>
        <dbReference type="SAM" id="Phobius"/>
    </source>
</evidence>
<feature type="chain" id="PRO_5036435725" description="DUF1664 domain-containing protein" evidence="3">
    <location>
        <begin position="22"/>
        <end position="303"/>
    </location>
</feature>
<dbReference type="AlphaFoldDB" id="A0A8T2TPU6"/>
<comment type="caution">
    <text evidence="5">The sequence shown here is derived from an EMBL/GenBank/DDBJ whole genome shotgun (WGS) entry which is preliminary data.</text>
</comment>
<keyword evidence="3" id="KW-0732">Signal</keyword>
<gene>
    <name evidence="5" type="ORF">KP509_11G010300</name>
</gene>
<dbReference type="EMBL" id="CM035416">
    <property type="protein sequence ID" value="KAH7424475.1"/>
    <property type="molecule type" value="Genomic_DNA"/>
</dbReference>
<protein>
    <recommendedName>
        <fullName evidence="4">DUF1664 domain-containing protein</fullName>
    </recommendedName>
</protein>
<dbReference type="Pfam" id="PF07889">
    <property type="entry name" value="DUF1664"/>
    <property type="match status" value="1"/>
</dbReference>
<feature type="transmembrane region" description="Helical" evidence="2">
    <location>
        <begin position="95"/>
        <end position="116"/>
    </location>
</feature>
<accession>A0A8T2TPU6</accession>
<dbReference type="InterPro" id="IPR012458">
    <property type="entry name" value="DUF1664"/>
</dbReference>
<organism evidence="5 6">
    <name type="scientific">Ceratopteris richardii</name>
    <name type="common">Triangle waterfern</name>
    <dbReference type="NCBI Taxonomy" id="49495"/>
    <lineage>
        <taxon>Eukaryota</taxon>
        <taxon>Viridiplantae</taxon>
        <taxon>Streptophyta</taxon>
        <taxon>Embryophyta</taxon>
        <taxon>Tracheophyta</taxon>
        <taxon>Polypodiopsida</taxon>
        <taxon>Polypodiidae</taxon>
        <taxon>Polypodiales</taxon>
        <taxon>Pteridineae</taxon>
        <taxon>Pteridaceae</taxon>
        <taxon>Parkerioideae</taxon>
        <taxon>Ceratopteris</taxon>
    </lineage>
</organism>
<keyword evidence="2" id="KW-0472">Membrane</keyword>
<feature type="domain" description="DUF1664" evidence="4">
    <location>
        <begin position="99"/>
        <end position="217"/>
    </location>
</feature>
<feature type="signal peptide" evidence="3">
    <location>
        <begin position="1"/>
        <end position="21"/>
    </location>
</feature>
<dbReference type="Proteomes" id="UP000825935">
    <property type="component" value="Chromosome 11"/>
</dbReference>
<dbReference type="OMA" id="FLLMCIQ"/>
<dbReference type="EMBL" id="CM035416">
    <property type="protein sequence ID" value="KAH7424468.1"/>
    <property type="molecule type" value="Genomic_DNA"/>
</dbReference>
<dbReference type="EMBL" id="CM035416">
    <property type="protein sequence ID" value="KAH7424474.1"/>
    <property type="molecule type" value="Genomic_DNA"/>
</dbReference>
<dbReference type="EMBL" id="CM035416">
    <property type="protein sequence ID" value="KAH7424472.1"/>
    <property type="molecule type" value="Genomic_DNA"/>
</dbReference>
<dbReference type="OrthoDB" id="544175at2759"/>
<keyword evidence="2" id="KW-1133">Transmembrane helix</keyword>
<evidence type="ECO:0000256" key="1">
    <source>
        <dbReference type="SAM" id="MobiDB-lite"/>
    </source>
</evidence>
<dbReference type="PANTHER" id="PTHR46667">
    <property type="entry name" value="OS05G0182700 PROTEIN"/>
    <property type="match status" value="1"/>
</dbReference>
<keyword evidence="6" id="KW-1185">Reference proteome</keyword>
<evidence type="ECO:0000259" key="4">
    <source>
        <dbReference type="Pfam" id="PF07889"/>
    </source>
</evidence>
<feature type="region of interest" description="Disordered" evidence="1">
    <location>
        <begin position="278"/>
        <end position="303"/>
    </location>
</feature>
<name>A0A8T2TPU6_CERRI</name>
<evidence type="ECO:0000313" key="6">
    <source>
        <dbReference type="Proteomes" id="UP000825935"/>
    </source>
</evidence>
<reference evidence="5" key="1">
    <citation type="submission" date="2021-08" db="EMBL/GenBank/DDBJ databases">
        <title>WGS assembly of Ceratopteris richardii.</title>
        <authorList>
            <person name="Marchant D.B."/>
            <person name="Chen G."/>
            <person name="Jenkins J."/>
            <person name="Shu S."/>
            <person name="Leebens-Mack J."/>
            <person name="Grimwood J."/>
            <person name="Schmutz J."/>
            <person name="Soltis P."/>
            <person name="Soltis D."/>
            <person name="Chen Z.-H."/>
        </authorList>
    </citation>
    <scope>NUCLEOTIDE SEQUENCE</scope>
    <source>
        <strain evidence="5">Whitten #5841</strain>
        <tissue evidence="5">Leaf</tissue>
    </source>
</reference>
<dbReference type="PANTHER" id="PTHR46667:SF6">
    <property type="entry name" value="OS01G0185100 PROTEIN"/>
    <property type="match status" value="1"/>
</dbReference>